<gene>
    <name evidence="1" type="ORF">M9H77_11021</name>
</gene>
<dbReference type="EMBL" id="CM044703">
    <property type="protein sequence ID" value="KAI5670657.1"/>
    <property type="molecule type" value="Genomic_DNA"/>
</dbReference>
<accession>A0ACC0BDE0</accession>
<sequence>MTAELADCVNGKGNVRPNVRESIIKEFCESPASGVTGIPAEHATEASRVREGEQFVLDRSDNMTVRNLEEIVIQGDEGLIGDQLGLDRPEAQSAITRGSGGSMNGLGPGVSGGDQVLDVVLPTGMDVVHPAKTFGTVVRPG</sequence>
<proteinExistence type="predicted"/>
<keyword evidence="2" id="KW-1185">Reference proteome</keyword>
<reference evidence="2" key="1">
    <citation type="journal article" date="2023" name="Nat. Plants">
        <title>Single-cell RNA sequencing provides a high-resolution roadmap for understanding the multicellular compartmentation of specialized metabolism.</title>
        <authorList>
            <person name="Sun S."/>
            <person name="Shen X."/>
            <person name="Li Y."/>
            <person name="Li Y."/>
            <person name="Wang S."/>
            <person name="Li R."/>
            <person name="Zhang H."/>
            <person name="Shen G."/>
            <person name="Guo B."/>
            <person name="Wei J."/>
            <person name="Xu J."/>
            <person name="St-Pierre B."/>
            <person name="Chen S."/>
            <person name="Sun C."/>
        </authorList>
    </citation>
    <scope>NUCLEOTIDE SEQUENCE [LARGE SCALE GENOMIC DNA]</scope>
</reference>
<protein>
    <submittedName>
        <fullName evidence="1">Uncharacterized protein</fullName>
    </submittedName>
</protein>
<evidence type="ECO:0000313" key="2">
    <source>
        <dbReference type="Proteomes" id="UP001060085"/>
    </source>
</evidence>
<comment type="caution">
    <text evidence="1">The sequence shown here is derived from an EMBL/GenBank/DDBJ whole genome shotgun (WGS) entry which is preliminary data.</text>
</comment>
<name>A0ACC0BDE0_CATRO</name>
<organism evidence="1 2">
    <name type="scientific">Catharanthus roseus</name>
    <name type="common">Madagascar periwinkle</name>
    <name type="synonym">Vinca rosea</name>
    <dbReference type="NCBI Taxonomy" id="4058"/>
    <lineage>
        <taxon>Eukaryota</taxon>
        <taxon>Viridiplantae</taxon>
        <taxon>Streptophyta</taxon>
        <taxon>Embryophyta</taxon>
        <taxon>Tracheophyta</taxon>
        <taxon>Spermatophyta</taxon>
        <taxon>Magnoliopsida</taxon>
        <taxon>eudicotyledons</taxon>
        <taxon>Gunneridae</taxon>
        <taxon>Pentapetalae</taxon>
        <taxon>asterids</taxon>
        <taxon>lamiids</taxon>
        <taxon>Gentianales</taxon>
        <taxon>Apocynaceae</taxon>
        <taxon>Rauvolfioideae</taxon>
        <taxon>Vinceae</taxon>
        <taxon>Catharanthinae</taxon>
        <taxon>Catharanthus</taxon>
    </lineage>
</organism>
<dbReference type="Proteomes" id="UP001060085">
    <property type="component" value="Linkage Group LG03"/>
</dbReference>
<evidence type="ECO:0000313" key="1">
    <source>
        <dbReference type="EMBL" id="KAI5670657.1"/>
    </source>
</evidence>